<dbReference type="InterPro" id="IPR036086">
    <property type="entry name" value="ParB/Sulfiredoxin_sf"/>
</dbReference>
<dbReference type="InterPro" id="IPR016999">
    <property type="entry name" value="SbnI-like"/>
</dbReference>
<reference evidence="2 3" key="1">
    <citation type="submission" date="2020-01" db="EMBL/GenBank/DDBJ databases">
        <authorList>
            <person name="Gulvik C.A."/>
            <person name="Batra D.G."/>
        </authorList>
    </citation>
    <scope>NUCLEOTIDE SEQUENCE [LARGE SCALE GENOMIC DNA]</scope>
    <source>
        <strain evidence="2 3">W9323</strain>
    </source>
</reference>
<dbReference type="SMART" id="SM00470">
    <property type="entry name" value="ParB"/>
    <property type="match status" value="1"/>
</dbReference>
<dbReference type="SUPFAM" id="SSF110849">
    <property type="entry name" value="ParB/Sulfiredoxin"/>
    <property type="match status" value="1"/>
</dbReference>
<dbReference type="EMBL" id="CP048104">
    <property type="protein sequence ID" value="QKG85493.1"/>
    <property type="molecule type" value="Genomic_DNA"/>
</dbReference>
<proteinExistence type="predicted"/>
<keyword evidence="3" id="KW-1185">Reference proteome</keyword>
<dbReference type="KEGG" id="kpul:GXN76_14205"/>
<dbReference type="Gene3D" id="3.90.1530.10">
    <property type="entry name" value="Conserved hypothetical protein from pyrococcus furiosus pfu- 392566-001, ParB domain"/>
    <property type="match status" value="1"/>
</dbReference>
<sequence length="233" mass="26918">MTQTMTDLHWSELDQLVGHEEVDPDRLERIVSEIRGAGYLSDPVLVTPLGSRWLILDGAHRVASLKRLGCRRVPLQIANYGEWELGGWFHAIPERLWTENLIGTGEKKEWEESGIQIETRTDRRIIRLGWTGKEPDMPGLQKWRYWVASYMRHCSVRRIPDDQPPIPRSGEWCILHPVLDWSLIRNIVEKGEVFPAGVTRFHFPDRVTGLEIPLEGLGYSCCFEGFSDLSMER</sequence>
<evidence type="ECO:0000313" key="3">
    <source>
        <dbReference type="Proteomes" id="UP000503088"/>
    </source>
</evidence>
<dbReference type="PIRSF" id="PIRSF032543">
    <property type="entry name" value="UCP032543_ParB-like"/>
    <property type="match status" value="1"/>
</dbReference>
<feature type="domain" description="ParB-like N-terminal" evidence="1">
    <location>
        <begin position="9"/>
        <end position="96"/>
    </location>
</feature>
<dbReference type="InterPro" id="IPR003115">
    <property type="entry name" value="ParB_N"/>
</dbReference>
<dbReference type="InterPro" id="IPR037953">
    <property type="entry name" value="SbnI-like_N"/>
</dbReference>
<dbReference type="Proteomes" id="UP000503088">
    <property type="component" value="Chromosome"/>
</dbReference>
<name>A0A7D4BXL9_9BACL</name>
<evidence type="ECO:0000259" key="1">
    <source>
        <dbReference type="SMART" id="SM00470"/>
    </source>
</evidence>
<dbReference type="CDD" id="cd16388">
    <property type="entry name" value="SbnI_like_N"/>
    <property type="match status" value="1"/>
</dbReference>
<dbReference type="RefSeq" id="WP_173224189.1">
    <property type="nucleotide sequence ID" value="NZ_CP048104.1"/>
</dbReference>
<organism evidence="2 3">
    <name type="scientific">Kroppenstedtia pulmonis</name>
    <dbReference type="NCBI Taxonomy" id="1380685"/>
    <lineage>
        <taxon>Bacteria</taxon>
        <taxon>Bacillati</taxon>
        <taxon>Bacillota</taxon>
        <taxon>Bacilli</taxon>
        <taxon>Bacillales</taxon>
        <taxon>Thermoactinomycetaceae</taxon>
        <taxon>Kroppenstedtia</taxon>
    </lineage>
</organism>
<gene>
    <name evidence="2" type="ORF">GXN76_14205</name>
</gene>
<evidence type="ECO:0000313" key="2">
    <source>
        <dbReference type="EMBL" id="QKG85493.1"/>
    </source>
</evidence>
<dbReference type="AlphaFoldDB" id="A0A7D4BXL9"/>
<dbReference type="Pfam" id="PF02195">
    <property type="entry name" value="ParB_N"/>
    <property type="match status" value="1"/>
</dbReference>
<accession>A0A7D4BXL9</accession>
<protein>
    <submittedName>
        <fullName evidence="2">ParB N-terminal domain-containing protein</fullName>
    </submittedName>
</protein>